<keyword evidence="1" id="KW-0175">Coiled coil</keyword>
<accession>A0A2M8P3K2</accession>
<dbReference type="EMBL" id="PGTK01000001">
    <property type="protein sequence ID" value="PJF32113.1"/>
    <property type="molecule type" value="Genomic_DNA"/>
</dbReference>
<evidence type="ECO:0000256" key="2">
    <source>
        <dbReference type="SAM" id="MobiDB-lite"/>
    </source>
</evidence>
<name>A0A2M8P3K2_9CHLR</name>
<evidence type="ECO:0000313" key="3">
    <source>
        <dbReference type="EMBL" id="PJF32113.1"/>
    </source>
</evidence>
<feature type="region of interest" description="Disordered" evidence="2">
    <location>
        <begin position="150"/>
        <end position="198"/>
    </location>
</feature>
<organism evidence="3 4">
    <name type="scientific">Candidatus Thermofonsia Clade 1 bacterium</name>
    <dbReference type="NCBI Taxonomy" id="2364210"/>
    <lineage>
        <taxon>Bacteria</taxon>
        <taxon>Bacillati</taxon>
        <taxon>Chloroflexota</taxon>
        <taxon>Candidatus Thermofontia</taxon>
        <taxon>Candidatus Thermofonsia Clade 1</taxon>
    </lineage>
</organism>
<evidence type="ECO:0000256" key="1">
    <source>
        <dbReference type="SAM" id="Coils"/>
    </source>
</evidence>
<comment type="caution">
    <text evidence="3">The sequence shown here is derived from an EMBL/GenBank/DDBJ whole genome shotgun (WGS) entry which is preliminary data.</text>
</comment>
<protein>
    <submittedName>
        <fullName evidence="3">ATPase</fullName>
    </submittedName>
</protein>
<gene>
    <name evidence="3" type="ORF">CUN51_00345</name>
</gene>
<feature type="compositionally biased region" description="Low complexity" evidence="2">
    <location>
        <begin position="153"/>
        <end position="164"/>
    </location>
</feature>
<dbReference type="CDD" id="cd06503">
    <property type="entry name" value="ATP-synt_Fo_b"/>
    <property type="match status" value="1"/>
</dbReference>
<evidence type="ECO:0000313" key="4">
    <source>
        <dbReference type="Proteomes" id="UP000228921"/>
    </source>
</evidence>
<proteinExistence type="predicted"/>
<sequence length="198" mass="22184">MDIQHLVDRLEELIDEGRQVWFTKLTMIDEERALEIIDQMRISIPEEVEKANRVLNQRDRILAQANEEAARIIDLAREKAETLIQRDAITQAAQNRAANIIEQARQEAEQMRADADNYVLEVLREFENQLVKTLSIVRNGINKIVQDREAARARAAAEPAAPSKPAEPPKPPSGRVATPPAPKPAESPVEVGAESKSE</sequence>
<reference evidence="3 4" key="1">
    <citation type="submission" date="2017-11" db="EMBL/GenBank/DDBJ databases">
        <title>Evolution of Phototrophy in the Chloroflexi Phylum Driven by Horizontal Gene Transfer.</title>
        <authorList>
            <person name="Ward L.M."/>
            <person name="Hemp J."/>
            <person name="Shih P.M."/>
            <person name="Mcglynn S.E."/>
            <person name="Fischer W."/>
        </authorList>
    </citation>
    <scope>NUCLEOTIDE SEQUENCE [LARGE SCALE GENOMIC DNA]</scope>
    <source>
        <strain evidence="3">CP2_2F</strain>
    </source>
</reference>
<dbReference type="AlphaFoldDB" id="A0A2M8P3K2"/>
<dbReference type="Proteomes" id="UP000228921">
    <property type="component" value="Unassembled WGS sequence"/>
</dbReference>
<feature type="coiled-coil region" evidence="1">
    <location>
        <begin position="48"/>
        <end position="121"/>
    </location>
</feature>
<dbReference type="Gene3D" id="1.20.120.1360">
    <property type="match status" value="1"/>
</dbReference>